<dbReference type="InterPro" id="IPR050793">
    <property type="entry name" value="CMP-NeuNAc_synthase"/>
</dbReference>
<evidence type="ECO:0000256" key="2">
    <source>
        <dbReference type="ARBA" id="ARBA00005893"/>
    </source>
</evidence>
<evidence type="ECO:0000256" key="1">
    <source>
        <dbReference type="ARBA" id="ARBA00001946"/>
    </source>
</evidence>
<dbReference type="SUPFAM" id="SSF56784">
    <property type="entry name" value="HAD-like"/>
    <property type="match status" value="1"/>
</dbReference>
<dbReference type="SFLD" id="SFLDS00003">
    <property type="entry name" value="Haloacid_Dehalogenase"/>
    <property type="match status" value="1"/>
</dbReference>
<evidence type="ECO:0000256" key="5">
    <source>
        <dbReference type="ARBA" id="ARBA00022801"/>
    </source>
</evidence>
<dbReference type="PIRSF" id="PIRSF006118">
    <property type="entry name" value="KDO8-P_Ptase"/>
    <property type="match status" value="1"/>
</dbReference>
<dbReference type="NCBIfam" id="TIGR01670">
    <property type="entry name" value="KdsC-phosphatas"/>
    <property type="match status" value="1"/>
</dbReference>
<keyword evidence="6 7" id="KW-0460">Magnesium</keyword>
<dbReference type="GO" id="GO:0046872">
    <property type="term" value="F:metal ion binding"/>
    <property type="evidence" value="ECO:0007669"/>
    <property type="project" value="UniProtKB-KW"/>
</dbReference>
<dbReference type="FunFam" id="3.40.50.1000:FF:000029">
    <property type="entry name" value="3-deoxy-D-manno-octulosonate 8-phosphate phosphatase KdsC"/>
    <property type="match status" value="1"/>
</dbReference>
<accession>A0A9D2JSJ6</accession>
<evidence type="ECO:0000256" key="7">
    <source>
        <dbReference type="PIRSR" id="PIRSR006118-2"/>
    </source>
</evidence>
<proteinExistence type="inferred from homology"/>
<comment type="caution">
    <text evidence="8">The sequence shown here is derived from an EMBL/GenBank/DDBJ whole genome shotgun (WGS) entry which is preliminary data.</text>
</comment>
<dbReference type="GO" id="GO:0008781">
    <property type="term" value="F:N-acylneuraminate cytidylyltransferase activity"/>
    <property type="evidence" value="ECO:0007669"/>
    <property type="project" value="TreeGrafter"/>
</dbReference>
<name>A0A9D2JSJ6_9FIRM</name>
<reference evidence="8" key="2">
    <citation type="submission" date="2021-04" db="EMBL/GenBank/DDBJ databases">
        <authorList>
            <person name="Gilroy R."/>
        </authorList>
    </citation>
    <scope>NUCLEOTIDE SEQUENCE</scope>
    <source>
        <strain evidence="8">1068</strain>
    </source>
</reference>
<dbReference type="GO" id="GO:0019143">
    <property type="term" value="F:3-deoxy-manno-octulosonate-8-phosphatase activity"/>
    <property type="evidence" value="ECO:0007669"/>
    <property type="project" value="UniProtKB-EC"/>
</dbReference>
<evidence type="ECO:0000313" key="9">
    <source>
        <dbReference type="Proteomes" id="UP000824056"/>
    </source>
</evidence>
<dbReference type="SFLD" id="SFLDG01138">
    <property type="entry name" value="C1.6.2:_Deoxy-d-mannose-octulo"/>
    <property type="match status" value="1"/>
</dbReference>
<comment type="subunit">
    <text evidence="3">Homotetramer.</text>
</comment>
<evidence type="ECO:0000256" key="6">
    <source>
        <dbReference type="ARBA" id="ARBA00022842"/>
    </source>
</evidence>
<evidence type="ECO:0000256" key="3">
    <source>
        <dbReference type="ARBA" id="ARBA00011881"/>
    </source>
</evidence>
<dbReference type="PANTHER" id="PTHR21485:SF3">
    <property type="entry name" value="N-ACYLNEURAMINATE CYTIDYLYLTRANSFERASE"/>
    <property type="match status" value="1"/>
</dbReference>
<dbReference type="AlphaFoldDB" id="A0A9D2JSJ6"/>
<dbReference type="SFLD" id="SFLDG01136">
    <property type="entry name" value="C1.6:_Phosphoserine_Phosphatas"/>
    <property type="match status" value="1"/>
</dbReference>
<protein>
    <submittedName>
        <fullName evidence="8">3-deoxy-D-manno-octulosonate 8-phosphate phosphatase</fullName>
        <ecNumber evidence="8">3.1.3.45</ecNumber>
    </submittedName>
</protein>
<feature type="binding site" evidence="7">
    <location>
        <position position="22"/>
    </location>
    <ligand>
        <name>Mg(2+)</name>
        <dbReference type="ChEBI" id="CHEBI:18420"/>
    </ligand>
</feature>
<dbReference type="InterPro" id="IPR023214">
    <property type="entry name" value="HAD_sf"/>
</dbReference>
<feature type="binding site" evidence="7">
    <location>
        <position position="115"/>
    </location>
    <ligand>
        <name>Mg(2+)</name>
        <dbReference type="ChEBI" id="CHEBI:18420"/>
    </ligand>
</feature>
<evidence type="ECO:0000313" key="8">
    <source>
        <dbReference type="EMBL" id="HIZ64344.1"/>
    </source>
</evidence>
<keyword evidence="4 7" id="KW-0479">Metal-binding</keyword>
<dbReference type="EMBL" id="DXBG01000009">
    <property type="protein sequence ID" value="HIZ64344.1"/>
    <property type="molecule type" value="Genomic_DNA"/>
</dbReference>
<dbReference type="PANTHER" id="PTHR21485">
    <property type="entry name" value="HAD SUPERFAMILY MEMBERS CMAS AND KDSC"/>
    <property type="match status" value="1"/>
</dbReference>
<reference evidence="8" key="1">
    <citation type="journal article" date="2021" name="PeerJ">
        <title>Extensive microbial diversity within the chicken gut microbiome revealed by metagenomics and culture.</title>
        <authorList>
            <person name="Gilroy R."/>
            <person name="Ravi A."/>
            <person name="Getino M."/>
            <person name="Pursley I."/>
            <person name="Horton D.L."/>
            <person name="Alikhan N.F."/>
            <person name="Baker D."/>
            <person name="Gharbi K."/>
            <person name="Hall N."/>
            <person name="Watson M."/>
            <person name="Adriaenssens E.M."/>
            <person name="Foster-Nyarko E."/>
            <person name="Jarju S."/>
            <person name="Secka A."/>
            <person name="Antonio M."/>
            <person name="Oren A."/>
            <person name="Chaudhuri R.R."/>
            <person name="La Ragione R."/>
            <person name="Hildebrand F."/>
            <person name="Pallen M.J."/>
        </authorList>
    </citation>
    <scope>NUCLEOTIDE SEQUENCE</scope>
    <source>
        <strain evidence="8">1068</strain>
    </source>
</reference>
<comment type="cofactor">
    <cofactor evidence="1 7">
        <name>Mg(2+)</name>
        <dbReference type="ChEBI" id="CHEBI:18420"/>
    </cofactor>
</comment>
<dbReference type="EC" id="3.1.3.45" evidence="8"/>
<organism evidence="8 9">
    <name type="scientific">Candidatus Blautia pullicola</name>
    <dbReference type="NCBI Taxonomy" id="2838498"/>
    <lineage>
        <taxon>Bacteria</taxon>
        <taxon>Bacillati</taxon>
        <taxon>Bacillota</taxon>
        <taxon>Clostridia</taxon>
        <taxon>Lachnospirales</taxon>
        <taxon>Lachnospiraceae</taxon>
        <taxon>Blautia</taxon>
    </lineage>
</organism>
<dbReference type="Gene3D" id="3.40.50.1000">
    <property type="entry name" value="HAD superfamily/HAD-like"/>
    <property type="match status" value="1"/>
</dbReference>
<keyword evidence="5 8" id="KW-0378">Hydrolase</keyword>
<feature type="binding site" evidence="7">
    <location>
        <position position="24"/>
    </location>
    <ligand>
        <name>substrate</name>
    </ligand>
</feature>
<gene>
    <name evidence="8" type="ORF">H9809_00295</name>
</gene>
<dbReference type="InterPro" id="IPR010023">
    <property type="entry name" value="KdsC_fam"/>
</dbReference>
<comment type="similarity">
    <text evidence="2">Belongs to the KdsC family.</text>
</comment>
<evidence type="ECO:0000256" key="4">
    <source>
        <dbReference type="ARBA" id="ARBA00022723"/>
    </source>
</evidence>
<dbReference type="InterPro" id="IPR036412">
    <property type="entry name" value="HAD-like_sf"/>
</dbReference>
<sequence length="179" mass="19978">MRKEGNFPEEGIWNQIRYLVLDVDGTMTDGGVYLDSQGQESKKFSIKDGAAILLARQAGIETMILTGRDSMCVTKRAQELGIPYVFQNVKHKGDFIRDFFSKEGRRLQEAAYLGDDFNDLPAMRLTGISACPKDAAREVRDFCSLVLSAKGGQGAVRELVELILRKRGVLQDCARKLWG</sequence>
<dbReference type="Proteomes" id="UP000824056">
    <property type="component" value="Unassembled WGS sequence"/>
</dbReference>